<reference evidence="2" key="1">
    <citation type="submission" date="2016-10" db="EMBL/GenBank/DDBJ databases">
        <authorList>
            <person name="Varghese N."/>
            <person name="Submissions S."/>
        </authorList>
    </citation>
    <scope>NUCLEOTIDE SEQUENCE [LARGE SCALE GENOMIC DNA]</scope>
    <source>
        <strain evidence="2">S7</strain>
    </source>
</reference>
<dbReference type="EMBL" id="FOXD01000007">
    <property type="protein sequence ID" value="SFP60860.1"/>
    <property type="molecule type" value="Genomic_DNA"/>
</dbReference>
<proteinExistence type="predicted"/>
<dbReference type="AlphaFoldDB" id="A0A1I5RR22"/>
<evidence type="ECO:0000313" key="2">
    <source>
        <dbReference type="Proteomes" id="UP000198892"/>
    </source>
</evidence>
<keyword evidence="2" id="KW-1185">Reference proteome</keyword>
<accession>A0A1I5RR22</accession>
<dbReference type="STRING" id="1884432.SAMN05518683_107136"/>
<protein>
    <submittedName>
        <fullName evidence="1">Uncharacterized protein</fullName>
    </submittedName>
</protein>
<gene>
    <name evidence="1" type="ORF">SAMN05518683_107136</name>
</gene>
<dbReference type="Proteomes" id="UP000198892">
    <property type="component" value="Unassembled WGS sequence"/>
</dbReference>
<name>A0A1I5RR22_9BACI</name>
<organism evidence="1 2">
    <name type="scientific">Salibacterium halotolerans</name>
    <dbReference type="NCBI Taxonomy" id="1884432"/>
    <lineage>
        <taxon>Bacteria</taxon>
        <taxon>Bacillati</taxon>
        <taxon>Bacillota</taxon>
        <taxon>Bacilli</taxon>
        <taxon>Bacillales</taxon>
        <taxon>Bacillaceae</taxon>
    </lineage>
</organism>
<evidence type="ECO:0000313" key="1">
    <source>
        <dbReference type="EMBL" id="SFP60860.1"/>
    </source>
</evidence>
<sequence>MHAVYFSGPLSRFRLQILQLWTLLSKNKGVVSTNHRLVSTTPLESGISGCRRKSKDTNRRRGSLSVPKHYLRGYWVFFQAMQCPRSHSGPEQPKPDSRCAGPFSAKKQIHLQREEDTVNICESMPPLYSGGKVSVCSAYSICRRGIFLFTDF</sequence>